<comment type="caution">
    <text evidence="1">The sequence shown here is derived from an EMBL/GenBank/DDBJ whole genome shotgun (WGS) entry which is preliminary data.</text>
</comment>
<name>A0ABS2N9A2_9BACI</name>
<protein>
    <submittedName>
        <fullName evidence="1">Uncharacterized protein</fullName>
    </submittedName>
</protein>
<gene>
    <name evidence="1" type="ORF">JOC86_000678</name>
</gene>
<evidence type="ECO:0000313" key="1">
    <source>
        <dbReference type="EMBL" id="MBM7584141.1"/>
    </source>
</evidence>
<dbReference type="Proteomes" id="UP001646157">
    <property type="component" value="Unassembled WGS sequence"/>
</dbReference>
<organism evidence="1 2">
    <name type="scientific">Rossellomorea pakistanensis</name>
    <dbReference type="NCBI Taxonomy" id="992288"/>
    <lineage>
        <taxon>Bacteria</taxon>
        <taxon>Bacillati</taxon>
        <taxon>Bacillota</taxon>
        <taxon>Bacilli</taxon>
        <taxon>Bacillales</taxon>
        <taxon>Bacillaceae</taxon>
        <taxon>Rossellomorea</taxon>
    </lineage>
</organism>
<sequence length="81" mass="8617">MPVSVVFNQINVNSVQIGSSVATGQNSINDWNTQGKSNLGNGIETGIIYKIGISNVIIDTDAIDSTISEPEIINPQPTILF</sequence>
<dbReference type="EMBL" id="JAFBDZ010000001">
    <property type="protein sequence ID" value="MBM7584141.1"/>
    <property type="molecule type" value="Genomic_DNA"/>
</dbReference>
<reference evidence="1 2" key="1">
    <citation type="submission" date="2021-01" db="EMBL/GenBank/DDBJ databases">
        <title>Genomic Encyclopedia of Type Strains, Phase IV (KMG-IV): sequencing the most valuable type-strain genomes for metagenomic binning, comparative biology and taxonomic classification.</title>
        <authorList>
            <person name="Goeker M."/>
        </authorList>
    </citation>
    <scope>NUCLEOTIDE SEQUENCE [LARGE SCALE GENOMIC DNA]</scope>
    <source>
        <strain evidence="1 2">DSM 24834</strain>
    </source>
</reference>
<proteinExistence type="predicted"/>
<evidence type="ECO:0000313" key="2">
    <source>
        <dbReference type="Proteomes" id="UP001646157"/>
    </source>
</evidence>
<accession>A0ABS2N9A2</accession>
<dbReference type="RefSeq" id="WP_205168330.1">
    <property type="nucleotide sequence ID" value="NZ_JAFBDZ010000001.1"/>
</dbReference>
<keyword evidence="2" id="KW-1185">Reference proteome</keyword>